<evidence type="ECO:0008006" key="5">
    <source>
        <dbReference type="Google" id="ProtNLM"/>
    </source>
</evidence>
<keyword evidence="2" id="KW-1133">Transmembrane helix</keyword>
<dbReference type="EMBL" id="AWFK01000015">
    <property type="protein sequence ID" value="KOA48448.1"/>
    <property type="molecule type" value="Genomic_DNA"/>
</dbReference>
<feature type="transmembrane region" description="Helical" evidence="2">
    <location>
        <begin position="206"/>
        <end position="225"/>
    </location>
</feature>
<dbReference type="AlphaFoldDB" id="A0AB34T7V6"/>
<proteinExistence type="predicted"/>
<name>A0AB34T7V6_9BIFI</name>
<sequence length="235" mass="24117">MVRRRTIVLRALWGAPVVALLAMIIMIMTPRANAVENAFAINAPRGSVAVWIDVESNEAQQIGVGGKVGNNGTSKKIEFKPSPSGVTAVTGIAEGTVEFSFGARGVGDDNESMQKNAILALTFVDKNDAILAESTTPLSLEQDVVPVKPNEPSSPSNSNGSISGNNANASGVGSNSSNEGEGAEVANGADGSHASTMTRIASTGSVIAMMIAIMSVFVLVGLSLIHARPNAKGDK</sequence>
<evidence type="ECO:0000256" key="1">
    <source>
        <dbReference type="SAM" id="MobiDB-lite"/>
    </source>
</evidence>
<comment type="caution">
    <text evidence="3">The sequence shown here is derived from an EMBL/GenBank/DDBJ whole genome shotgun (WGS) entry which is preliminary data.</text>
</comment>
<organism evidence="3 4">
    <name type="scientific">Bifidobacterium animalis subsp. animalis MCC 0483</name>
    <dbReference type="NCBI Taxonomy" id="1365955"/>
    <lineage>
        <taxon>Bacteria</taxon>
        <taxon>Bacillati</taxon>
        <taxon>Actinomycetota</taxon>
        <taxon>Actinomycetes</taxon>
        <taxon>Bifidobacteriales</taxon>
        <taxon>Bifidobacteriaceae</taxon>
        <taxon>Bifidobacterium</taxon>
    </lineage>
</organism>
<gene>
    <name evidence="3" type="ORF">BAAM0483_08155</name>
</gene>
<feature type="compositionally biased region" description="Low complexity" evidence="1">
    <location>
        <begin position="150"/>
        <end position="180"/>
    </location>
</feature>
<feature type="region of interest" description="Disordered" evidence="1">
    <location>
        <begin position="141"/>
        <end position="192"/>
    </location>
</feature>
<accession>A0AB34T7V6</accession>
<protein>
    <recommendedName>
        <fullName evidence="5">Cell surface protein</fullName>
    </recommendedName>
</protein>
<evidence type="ECO:0000313" key="4">
    <source>
        <dbReference type="Proteomes" id="UP000037239"/>
    </source>
</evidence>
<keyword evidence="2" id="KW-0812">Transmembrane</keyword>
<dbReference type="RefSeq" id="WP_052826618.1">
    <property type="nucleotide sequence ID" value="NZ_AWFK01000015.1"/>
</dbReference>
<evidence type="ECO:0000256" key="2">
    <source>
        <dbReference type="SAM" id="Phobius"/>
    </source>
</evidence>
<dbReference type="Proteomes" id="UP000037239">
    <property type="component" value="Unassembled WGS sequence"/>
</dbReference>
<reference evidence="3 4" key="1">
    <citation type="journal article" date="2015" name="Int J Genomics">
        <title>Comparative Genomics Revealed Genetic Diversity and Species/Strain-Level Differences in Carbohydrate Metabolism of Three Probiotic Bifidobacterial Species.</title>
        <authorList>
            <person name="Odamaki T."/>
            <person name="Horigome A."/>
            <person name="Sugahara H."/>
            <person name="Hashikura N."/>
            <person name="Minami J."/>
            <person name="Xiao J.Z."/>
            <person name="Abe F."/>
        </authorList>
    </citation>
    <scope>NUCLEOTIDE SEQUENCE [LARGE SCALE GENOMIC DNA]</scope>
    <source>
        <strain evidence="3 4">MCC 0483</strain>
    </source>
</reference>
<evidence type="ECO:0000313" key="3">
    <source>
        <dbReference type="EMBL" id="KOA48448.1"/>
    </source>
</evidence>
<keyword evidence="2" id="KW-0472">Membrane</keyword>